<accession>A0A9D4QWR1</accession>
<dbReference type="OrthoDB" id="6134247at2759"/>
<reference evidence="2" key="2">
    <citation type="submission" date="2020-11" db="EMBL/GenBank/DDBJ databases">
        <authorList>
            <person name="McCartney M.A."/>
            <person name="Auch B."/>
            <person name="Kono T."/>
            <person name="Mallez S."/>
            <person name="Becker A."/>
            <person name="Gohl D.M."/>
            <person name="Silverstein K.A.T."/>
            <person name="Koren S."/>
            <person name="Bechman K.B."/>
            <person name="Herman A."/>
            <person name="Abrahante J.E."/>
            <person name="Garbe J."/>
        </authorList>
    </citation>
    <scope>NUCLEOTIDE SEQUENCE</scope>
    <source>
        <strain evidence="2">Duluth1</strain>
        <tissue evidence="2">Whole animal</tissue>
    </source>
</reference>
<evidence type="ECO:0008006" key="4">
    <source>
        <dbReference type="Google" id="ProtNLM"/>
    </source>
</evidence>
<dbReference type="Gene3D" id="2.20.20.10">
    <property type="entry name" value="Anthopleurin-A"/>
    <property type="match status" value="1"/>
</dbReference>
<organism evidence="2 3">
    <name type="scientific">Dreissena polymorpha</name>
    <name type="common">Zebra mussel</name>
    <name type="synonym">Mytilus polymorpha</name>
    <dbReference type="NCBI Taxonomy" id="45954"/>
    <lineage>
        <taxon>Eukaryota</taxon>
        <taxon>Metazoa</taxon>
        <taxon>Spiralia</taxon>
        <taxon>Lophotrochozoa</taxon>
        <taxon>Mollusca</taxon>
        <taxon>Bivalvia</taxon>
        <taxon>Autobranchia</taxon>
        <taxon>Heteroconchia</taxon>
        <taxon>Euheterodonta</taxon>
        <taxon>Imparidentia</taxon>
        <taxon>Neoheterodontei</taxon>
        <taxon>Myida</taxon>
        <taxon>Dreissenoidea</taxon>
        <taxon>Dreissenidae</taxon>
        <taxon>Dreissena</taxon>
    </lineage>
</organism>
<keyword evidence="1" id="KW-0472">Membrane</keyword>
<dbReference type="Proteomes" id="UP000828390">
    <property type="component" value="Unassembled WGS sequence"/>
</dbReference>
<reference evidence="2" key="1">
    <citation type="journal article" date="2019" name="bioRxiv">
        <title>The Genome of the Zebra Mussel, Dreissena polymorpha: A Resource for Invasive Species Research.</title>
        <authorList>
            <person name="McCartney M.A."/>
            <person name="Auch B."/>
            <person name="Kono T."/>
            <person name="Mallez S."/>
            <person name="Zhang Y."/>
            <person name="Obille A."/>
            <person name="Becker A."/>
            <person name="Abrahante J.E."/>
            <person name="Garbe J."/>
            <person name="Badalamenti J.P."/>
            <person name="Herman A."/>
            <person name="Mangelson H."/>
            <person name="Liachko I."/>
            <person name="Sullivan S."/>
            <person name="Sone E.D."/>
            <person name="Koren S."/>
            <person name="Silverstein K.A.T."/>
            <person name="Beckman K.B."/>
            <person name="Gohl D.M."/>
        </authorList>
    </citation>
    <scope>NUCLEOTIDE SEQUENCE</scope>
    <source>
        <strain evidence="2">Duluth1</strain>
        <tissue evidence="2">Whole animal</tissue>
    </source>
</reference>
<evidence type="ECO:0000256" key="1">
    <source>
        <dbReference type="SAM" id="Phobius"/>
    </source>
</evidence>
<keyword evidence="3" id="KW-1185">Reference proteome</keyword>
<dbReference type="InterPro" id="IPR023355">
    <property type="entry name" value="Myo_ane_neurotoxin_sf"/>
</dbReference>
<sequence length="124" mass="13983">MIGVSKMNTQGFYCVFYILLLTMTVPSLCAHEALEDAPDREKRDMGFAVAPIAVYAGAAVSPWVWAALVAAYGLAALHKYHVSRTSSDNHSCANNRGWCRKKCWDHERIDRYHSDVCGKYYCCR</sequence>
<evidence type="ECO:0000313" key="3">
    <source>
        <dbReference type="Proteomes" id="UP000828390"/>
    </source>
</evidence>
<comment type="caution">
    <text evidence="2">The sequence shown here is derived from an EMBL/GenBank/DDBJ whole genome shotgun (WGS) entry which is preliminary data.</text>
</comment>
<name>A0A9D4QWR1_DREPO</name>
<proteinExistence type="predicted"/>
<feature type="transmembrane region" description="Helical" evidence="1">
    <location>
        <begin position="12"/>
        <end position="34"/>
    </location>
</feature>
<gene>
    <name evidence="2" type="ORF">DPMN_087279</name>
</gene>
<keyword evidence="1" id="KW-0812">Transmembrane</keyword>
<evidence type="ECO:0000313" key="2">
    <source>
        <dbReference type="EMBL" id="KAH3845010.1"/>
    </source>
</evidence>
<dbReference type="AlphaFoldDB" id="A0A9D4QWR1"/>
<feature type="transmembrane region" description="Helical" evidence="1">
    <location>
        <begin position="54"/>
        <end position="77"/>
    </location>
</feature>
<protein>
    <recommendedName>
        <fullName evidence="4">Big defensin</fullName>
    </recommendedName>
</protein>
<keyword evidence="1" id="KW-1133">Transmembrane helix</keyword>
<dbReference type="EMBL" id="JAIWYP010000003">
    <property type="protein sequence ID" value="KAH3845010.1"/>
    <property type="molecule type" value="Genomic_DNA"/>
</dbReference>